<gene>
    <name evidence="1" type="ORF">ACFFIP_00410</name>
</gene>
<protein>
    <submittedName>
        <fullName evidence="1">DUF4221 family protein</fullName>
    </submittedName>
</protein>
<proteinExistence type="predicted"/>
<dbReference type="InterPro" id="IPR025316">
    <property type="entry name" value="DUF4221"/>
</dbReference>
<reference evidence="1 2" key="1">
    <citation type="submission" date="2024-09" db="EMBL/GenBank/DDBJ databases">
        <authorList>
            <person name="Sun Q."/>
            <person name="Mori K."/>
        </authorList>
    </citation>
    <scope>NUCLEOTIDE SEQUENCE [LARGE SCALE GENOMIC DNA]</scope>
    <source>
        <strain evidence="1 2">CCM 7650</strain>
    </source>
</reference>
<dbReference type="PROSITE" id="PS51257">
    <property type="entry name" value="PROKAR_LIPOPROTEIN"/>
    <property type="match status" value="1"/>
</dbReference>
<dbReference type="RefSeq" id="WP_382385576.1">
    <property type="nucleotide sequence ID" value="NZ_JBHLWI010000001.1"/>
</dbReference>
<dbReference type="EMBL" id="JBHLWI010000001">
    <property type="protein sequence ID" value="MFC0261122.1"/>
    <property type="molecule type" value="Genomic_DNA"/>
</dbReference>
<sequence length="374" mass="43195">MKKHYLILLTVIACACGKSSNLEVKNNGFQLLVDQDTVLIDSKGEILMAAVNMYIYDLSPDRNLLYSFDRKTNSLEILDLANEKLVEQRKFATDGPDAVSRFPQKLLSFGNDEILIMGFEKSGIYTTQGEFVKELALSPTMYQQPEEIKDFGFRSDFIFLNDSTVLTGIMSFQDIYPYLVRLHLNQKALSLIKFDPIKELEKFKIEVENPKIIYTGSFNQVKSGDKILISSNFFNDVYILNPDNGEFTHQTFKSELTANAKTTGHKSMVSTPEEFREEMKLLNQQIEFGRWLWDESTQHFYRLSFYKLPDEENEDLANVYLTVFDQELNMLGEKMIPDYRKVPGTYFAKDGAIWIHENLDDELGFVRIKINQGL</sequence>
<dbReference type="Proteomes" id="UP001589797">
    <property type="component" value="Unassembled WGS sequence"/>
</dbReference>
<accession>A0ABV6FMS8</accession>
<keyword evidence="2" id="KW-1185">Reference proteome</keyword>
<evidence type="ECO:0000313" key="1">
    <source>
        <dbReference type="EMBL" id="MFC0261122.1"/>
    </source>
</evidence>
<dbReference type="Pfam" id="PF13970">
    <property type="entry name" value="DUF4221"/>
    <property type="match status" value="1"/>
</dbReference>
<comment type="caution">
    <text evidence="1">The sequence shown here is derived from an EMBL/GenBank/DDBJ whole genome shotgun (WGS) entry which is preliminary data.</text>
</comment>
<organism evidence="1 2">
    <name type="scientific">Fontibacter flavus</name>
    <dbReference type="NCBI Taxonomy" id="654838"/>
    <lineage>
        <taxon>Bacteria</taxon>
        <taxon>Pseudomonadati</taxon>
        <taxon>Bacteroidota</taxon>
        <taxon>Cytophagia</taxon>
        <taxon>Cytophagales</taxon>
        <taxon>Cyclobacteriaceae</taxon>
        <taxon>Fontibacter</taxon>
    </lineage>
</organism>
<evidence type="ECO:0000313" key="2">
    <source>
        <dbReference type="Proteomes" id="UP001589797"/>
    </source>
</evidence>
<name>A0ABV6FMS8_9BACT</name>